<gene>
    <name evidence="1" type="ORF">QYF61_010938</name>
</gene>
<accession>A0AAN7PE58</accession>
<sequence>MHQCRLGGGQLGSSSARKDLVVKAGSKLPKSQQCTLAAKAANSILGCLSKNVASRSQRVILHLCSALSRPFLACCVQNFGSSDFMYSLIENCQNCPLM</sequence>
<dbReference type="AlphaFoldDB" id="A0AAN7PE58"/>
<dbReference type="EMBL" id="JAUNZN010000001">
    <property type="protein sequence ID" value="KAK4830407.1"/>
    <property type="molecule type" value="Genomic_DNA"/>
</dbReference>
<name>A0AAN7PE58_MYCAM</name>
<reference evidence="1 2" key="1">
    <citation type="journal article" date="2023" name="J. Hered.">
        <title>Chromosome-level genome of the wood stork (Mycteria americana) provides insight into avian chromosome evolution.</title>
        <authorList>
            <person name="Flamio R. Jr."/>
            <person name="Ramstad K.M."/>
        </authorList>
    </citation>
    <scope>NUCLEOTIDE SEQUENCE [LARGE SCALE GENOMIC DNA]</scope>
    <source>
        <strain evidence="1">JAX WOST 10</strain>
    </source>
</reference>
<evidence type="ECO:0000313" key="1">
    <source>
        <dbReference type="EMBL" id="KAK4830407.1"/>
    </source>
</evidence>
<keyword evidence="2" id="KW-1185">Reference proteome</keyword>
<organism evidence="1 2">
    <name type="scientific">Mycteria americana</name>
    <name type="common">Wood stork</name>
    <dbReference type="NCBI Taxonomy" id="33587"/>
    <lineage>
        <taxon>Eukaryota</taxon>
        <taxon>Metazoa</taxon>
        <taxon>Chordata</taxon>
        <taxon>Craniata</taxon>
        <taxon>Vertebrata</taxon>
        <taxon>Euteleostomi</taxon>
        <taxon>Archelosauria</taxon>
        <taxon>Archosauria</taxon>
        <taxon>Dinosauria</taxon>
        <taxon>Saurischia</taxon>
        <taxon>Theropoda</taxon>
        <taxon>Coelurosauria</taxon>
        <taxon>Aves</taxon>
        <taxon>Neognathae</taxon>
        <taxon>Neoaves</taxon>
        <taxon>Aequornithes</taxon>
        <taxon>Ciconiiformes</taxon>
        <taxon>Ciconiidae</taxon>
        <taxon>Mycteria</taxon>
    </lineage>
</organism>
<proteinExistence type="predicted"/>
<protein>
    <submittedName>
        <fullName evidence="1">Uncharacterized protein</fullName>
    </submittedName>
</protein>
<evidence type="ECO:0000313" key="2">
    <source>
        <dbReference type="Proteomes" id="UP001333110"/>
    </source>
</evidence>
<feature type="non-terminal residue" evidence="1">
    <location>
        <position position="98"/>
    </location>
</feature>
<comment type="caution">
    <text evidence="1">The sequence shown here is derived from an EMBL/GenBank/DDBJ whole genome shotgun (WGS) entry which is preliminary data.</text>
</comment>
<dbReference type="Proteomes" id="UP001333110">
    <property type="component" value="Unassembled WGS sequence"/>
</dbReference>